<dbReference type="PANTHER" id="PTHR11362:SF140">
    <property type="entry name" value="PEBP-LIKE PROTEIN"/>
    <property type="match status" value="1"/>
</dbReference>
<dbReference type="AlphaFoldDB" id="A0AAD4LTN4"/>
<dbReference type="Gene3D" id="3.90.280.10">
    <property type="entry name" value="PEBP-like"/>
    <property type="match status" value="1"/>
</dbReference>
<dbReference type="PANTHER" id="PTHR11362">
    <property type="entry name" value="PHOSPHATIDYLETHANOLAMINE-BINDING PROTEIN"/>
    <property type="match status" value="1"/>
</dbReference>
<dbReference type="SUPFAM" id="SSF49777">
    <property type="entry name" value="PEBP-like"/>
    <property type="match status" value="1"/>
</dbReference>
<dbReference type="InterPro" id="IPR036610">
    <property type="entry name" value="PEBP-like_sf"/>
</dbReference>
<name>A0AAD4LTN4_9AGAM</name>
<evidence type="ECO:0000256" key="2">
    <source>
        <dbReference type="SAM" id="SignalP"/>
    </source>
</evidence>
<evidence type="ECO:0000256" key="1">
    <source>
        <dbReference type="SAM" id="MobiDB-lite"/>
    </source>
</evidence>
<keyword evidence="4" id="KW-1185">Reference proteome</keyword>
<evidence type="ECO:0000313" key="3">
    <source>
        <dbReference type="EMBL" id="KAH9001761.1"/>
    </source>
</evidence>
<evidence type="ECO:0000313" key="4">
    <source>
        <dbReference type="Proteomes" id="UP001201163"/>
    </source>
</evidence>
<dbReference type="Proteomes" id="UP001201163">
    <property type="component" value="Unassembled WGS sequence"/>
</dbReference>
<dbReference type="InterPro" id="IPR008914">
    <property type="entry name" value="PEBP"/>
</dbReference>
<protein>
    <submittedName>
        <fullName evidence="3">Phosphatidylethanolamine-binding protein</fullName>
    </submittedName>
</protein>
<sequence>MFLSTSFALFFLGSLVNAQSSDNAIGIAAIEAHFTGAGLVPSLLTSFDPTALMTVTFSGVGAISPGQNLTKDQAAPTPEITIVPANSTVSLQGNYTLLMADADVVGTDESVGQTRHWLVNGVTLTGTNSSLNVSTANGVAVTDYAGPAPPEGSGPHRYVILLLPQPSTFSPPANLTQPNVGVSVFHLTDYISTSHLGAPVAGMYFDVEQGTATATLSPTSPVISSTLKPASSGTSTSSGSSPSGSSSSSNAAIAIRGGHSVFAVPAAVCVLFASYMCL</sequence>
<dbReference type="CDD" id="cd00866">
    <property type="entry name" value="PEBP_euk"/>
    <property type="match status" value="1"/>
</dbReference>
<dbReference type="InterPro" id="IPR035810">
    <property type="entry name" value="PEBP_euk"/>
</dbReference>
<organism evidence="3 4">
    <name type="scientific">Lactarius akahatsu</name>
    <dbReference type="NCBI Taxonomy" id="416441"/>
    <lineage>
        <taxon>Eukaryota</taxon>
        <taxon>Fungi</taxon>
        <taxon>Dikarya</taxon>
        <taxon>Basidiomycota</taxon>
        <taxon>Agaricomycotina</taxon>
        <taxon>Agaricomycetes</taxon>
        <taxon>Russulales</taxon>
        <taxon>Russulaceae</taxon>
        <taxon>Lactarius</taxon>
    </lineage>
</organism>
<accession>A0AAD4LTN4</accession>
<reference evidence="3" key="1">
    <citation type="submission" date="2022-01" db="EMBL/GenBank/DDBJ databases">
        <title>Comparative genomics reveals a dynamic genome evolution in the ectomycorrhizal milk-cap (Lactarius) mushrooms.</title>
        <authorList>
            <consortium name="DOE Joint Genome Institute"/>
            <person name="Lebreton A."/>
            <person name="Tang N."/>
            <person name="Kuo A."/>
            <person name="LaButti K."/>
            <person name="Drula E."/>
            <person name="Barry K."/>
            <person name="Clum A."/>
            <person name="Lipzen A."/>
            <person name="Mousain D."/>
            <person name="Ng V."/>
            <person name="Wang R."/>
            <person name="Wang X."/>
            <person name="Dai Y."/>
            <person name="Henrissat B."/>
            <person name="Grigoriev I.V."/>
            <person name="Guerin-Laguette A."/>
            <person name="Yu F."/>
            <person name="Martin F.M."/>
        </authorList>
    </citation>
    <scope>NUCLEOTIDE SEQUENCE</scope>
    <source>
        <strain evidence="3">QP</strain>
    </source>
</reference>
<feature type="signal peptide" evidence="2">
    <location>
        <begin position="1"/>
        <end position="18"/>
    </location>
</feature>
<dbReference type="EMBL" id="JAKELL010000001">
    <property type="protein sequence ID" value="KAH9001761.1"/>
    <property type="molecule type" value="Genomic_DNA"/>
</dbReference>
<feature type="compositionally biased region" description="Polar residues" evidence="1">
    <location>
        <begin position="216"/>
        <end position="229"/>
    </location>
</feature>
<feature type="compositionally biased region" description="Low complexity" evidence="1">
    <location>
        <begin position="231"/>
        <end position="249"/>
    </location>
</feature>
<proteinExistence type="predicted"/>
<gene>
    <name evidence="3" type="ORF">EDB92DRAFT_1828695</name>
</gene>
<feature type="region of interest" description="Disordered" evidence="1">
    <location>
        <begin position="216"/>
        <end position="249"/>
    </location>
</feature>
<feature type="chain" id="PRO_5042273596" evidence="2">
    <location>
        <begin position="19"/>
        <end position="278"/>
    </location>
</feature>
<dbReference type="Pfam" id="PF01161">
    <property type="entry name" value="PBP"/>
    <property type="match status" value="1"/>
</dbReference>
<keyword evidence="2" id="KW-0732">Signal</keyword>
<comment type="caution">
    <text evidence="3">The sequence shown here is derived from an EMBL/GenBank/DDBJ whole genome shotgun (WGS) entry which is preliminary data.</text>
</comment>